<accession>A0A1L8EGI0</accession>
<keyword evidence="2" id="KW-0677">Repeat</keyword>
<organism evidence="5">
    <name type="scientific">Haematobia irritans</name>
    <name type="common">Horn fly</name>
    <name type="synonym">Conops irritans</name>
    <dbReference type="NCBI Taxonomy" id="7368"/>
    <lineage>
        <taxon>Eukaryota</taxon>
        <taxon>Metazoa</taxon>
        <taxon>Ecdysozoa</taxon>
        <taxon>Arthropoda</taxon>
        <taxon>Hexapoda</taxon>
        <taxon>Insecta</taxon>
        <taxon>Pterygota</taxon>
        <taxon>Neoptera</taxon>
        <taxon>Endopterygota</taxon>
        <taxon>Diptera</taxon>
        <taxon>Brachycera</taxon>
        <taxon>Muscomorpha</taxon>
        <taxon>Muscoidea</taxon>
        <taxon>Muscidae</taxon>
        <taxon>Haematobia</taxon>
    </lineage>
</organism>
<dbReference type="PROSITE" id="PS51450">
    <property type="entry name" value="LRR"/>
    <property type="match status" value="2"/>
</dbReference>
<dbReference type="PANTHER" id="PTHR24366">
    <property type="entry name" value="IG(IMMUNOGLOBULIN) AND LRR(LEUCINE RICH REPEAT) DOMAINS"/>
    <property type="match status" value="1"/>
</dbReference>
<dbReference type="InterPro" id="IPR026906">
    <property type="entry name" value="LRR_5"/>
</dbReference>
<keyword evidence="3" id="KW-1133">Transmembrane helix</keyword>
<proteinExistence type="predicted"/>
<dbReference type="InterPro" id="IPR003591">
    <property type="entry name" value="Leu-rich_rpt_typical-subtyp"/>
</dbReference>
<feature type="signal peptide" evidence="4">
    <location>
        <begin position="1"/>
        <end position="26"/>
    </location>
</feature>
<dbReference type="SUPFAM" id="SSF52058">
    <property type="entry name" value="L domain-like"/>
    <property type="match status" value="1"/>
</dbReference>
<evidence type="ECO:0000256" key="4">
    <source>
        <dbReference type="SAM" id="SignalP"/>
    </source>
</evidence>
<dbReference type="EMBL" id="GFDG01000969">
    <property type="protein sequence ID" value="JAV17830.1"/>
    <property type="molecule type" value="Transcribed_RNA"/>
</dbReference>
<keyword evidence="3" id="KW-0812">Transmembrane</keyword>
<dbReference type="Gene3D" id="3.80.10.10">
    <property type="entry name" value="Ribonuclease Inhibitor"/>
    <property type="match status" value="2"/>
</dbReference>
<reference evidence="5" key="1">
    <citation type="submission" date="2017-01" db="EMBL/GenBank/DDBJ databases">
        <title>An insight into the sialome and mialome of the horn fly, Haematobia irritans.</title>
        <authorList>
            <person name="Breijo M."/>
            <person name="Boiani M."/>
            <person name="Ures X."/>
            <person name="Rocha S."/>
            <person name="Sequeira M."/>
            <person name="Ribeiro J.M."/>
        </authorList>
    </citation>
    <scope>NUCLEOTIDE SEQUENCE</scope>
</reference>
<dbReference type="AlphaFoldDB" id="A0A1L8EGI0"/>
<dbReference type="Pfam" id="PF13306">
    <property type="entry name" value="LRR_5"/>
    <property type="match status" value="1"/>
</dbReference>
<dbReference type="SMART" id="SM00369">
    <property type="entry name" value="LRR_TYP"/>
    <property type="match status" value="3"/>
</dbReference>
<evidence type="ECO:0000256" key="3">
    <source>
        <dbReference type="SAM" id="Phobius"/>
    </source>
</evidence>
<keyword evidence="4" id="KW-0732">Signal</keyword>
<dbReference type="InterPro" id="IPR032675">
    <property type="entry name" value="LRR_dom_sf"/>
</dbReference>
<feature type="transmembrane region" description="Helical" evidence="3">
    <location>
        <begin position="418"/>
        <end position="442"/>
    </location>
</feature>
<keyword evidence="1" id="KW-0433">Leucine-rich repeat</keyword>
<sequence>MVTTQPKMAWAIMVLLMMQALVIASAESFDFLGDNVDDIERFCYPENYKNTRQSCECSNESSPPWGLRVVNVDCSFKNLKTKDFSEMLPLYVDSLDLTWNTLERVPALASDTLRLLNLMHNNISLILSKNFINIGNLQELYLSWNSIQSIEANAFDGLGYLQVLDLSHNNLHQLAFQIFAPLKTLESLSMSWNRGLNQTEGIQELDFYQTFGVNVKLRSLKLEACNLGNISLPQQVPLKELDLRRNLFTEVPGHLPSTLEKIDLSENLMVTFSENDTKHLKQIHELYMEDMPRLQTIEENSFVPLQSLEKISFQNSRGLSHIHGHAFGENSTRPPHLHTIVFRGTGLHTFNSTLSPVFFQLSSLDLQGVQLHCNCKLVWLKDLALETNGRCFKPSRLRGITLTSANSNDFSCERWPRWVYGIIILALIVLCSVGIYFIVMGLRPHGGVTMRRKVGAGSPYARVTIEPNRQEHY</sequence>
<protein>
    <submittedName>
        <fullName evidence="5">Putative conserved plasma membrane protein</fullName>
    </submittedName>
</protein>
<feature type="chain" id="PRO_5012521538" evidence="4">
    <location>
        <begin position="27"/>
        <end position="473"/>
    </location>
</feature>
<dbReference type="Pfam" id="PF13855">
    <property type="entry name" value="LRR_8"/>
    <property type="match status" value="1"/>
</dbReference>
<name>A0A1L8EGI0_HAEIR</name>
<evidence type="ECO:0000313" key="5">
    <source>
        <dbReference type="EMBL" id="JAV17830.1"/>
    </source>
</evidence>
<keyword evidence="3" id="KW-0472">Membrane</keyword>
<evidence type="ECO:0000256" key="2">
    <source>
        <dbReference type="ARBA" id="ARBA00022737"/>
    </source>
</evidence>
<evidence type="ECO:0000256" key="1">
    <source>
        <dbReference type="ARBA" id="ARBA00022614"/>
    </source>
</evidence>
<dbReference type="PANTHER" id="PTHR24366:SF51">
    <property type="entry name" value="MATRIX-REMODELING-ASSOCIATED PROTEIN 5"/>
    <property type="match status" value="1"/>
</dbReference>
<dbReference type="InterPro" id="IPR001611">
    <property type="entry name" value="Leu-rich_rpt"/>
</dbReference>